<organism evidence="2 3">
    <name type="scientific">Brumicola blandensis</name>
    <dbReference type="NCBI Taxonomy" id="3075611"/>
    <lineage>
        <taxon>Bacteria</taxon>
        <taxon>Pseudomonadati</taxon>
        <taxon>Pseudomonadota</taxon>
        <taxon>Gammaproteobacteria</taxon>
        <taxon>Alteromonadales</taxon>
        <taxon>Alteromonadaceae</taxon>
        <taxon>Brumicola</taxon>
    </lineage>
</organism>
<gene>
    <name evidence="2" type="ORF">RM544_14005</name>
</gene>
<keyword evidence="1" id="KW-0812">Transmembrane</keyword>
<sequence length="77" mass="8472">MQVIKKSARTVVGAGLVALGLIFVIIPGPSLLLIIPGLYLLSYDYAWAKVWLRKCQSLMKKAATKLDAFIAKRKVRG</sequence>
<dbReference type="Proteomes" id="UP001249020">
    <property type="component" value="Unassembled WGS sequence"/>
</dbReference>
<name>A0AAW8R6L0_9ALTE</name>
<evidence type="ECO:0000313" key="2">
    <source>
        <dbReference type="EMBL" id="MDT0583658.1"/>
    </source>
</evidence>
<proteinExistence type="predicted"/>
<evidence type="ECO:0000256" key="1">
    <source>
        <dbReference type="SAM" id="Phobius"/>
    </source>
</evidence>
<dbReference type="InterPro" id="IPR019099">
    <property type="entry name" value="Uncharacterised_PGPGW_TM"/>
</dbReference>
<comment type="caution">
    <text evidence="2">The sequence shown here is derived from an EMBL/GenBank/DDBJ whole genome shotgun (WGS) entry which is preliminary data.</text>
</comment>
<feature type="transmembrane region" description="Helical" evidence="1">
    <location>
        <begin position="7"/>
        <end position="26"/>
    </location>
</feature>
<protein>
    <submittedName>
        <fullName evidence="2">PGPGW domain-containing protein</fullName>
    </submittedName>
</protein>
<keyword evidence="3" id="KW-1185">Reference proteome</keyword>
<reference evidence="2 3" key="1">
    <citation type="submission" date="2023-09" db="EMBL/GenBank/DDBJ databases">
        <authorList>
            <person name="Rey-Velasco X."/>
        </authorList>
    </citation>
    <scope>NUCLEOTIDE SEQUENCE [LARGE SCALE GENOMIC DNA]</scope>
    <source>
        <strain evidence="2 3">W409</strain>
    </source>
</reference>
<keyword evidence="1" id="KW-0472">Membrane</keyword>
<dbReference type="AlphaFoldDB" id="A0AAW8R6L0"/>
<dbReference type="RefSeq" id="WP_311362427.1">
    <property type="nucleotide sequence ID" value="NZ_JAVRIE010000006.1"/>
</dbReference>
<evidence type="ECO:0000313" key="3">
    <source>
        <dbReference type="Proteomes" id="UP001249020"/>
    </source>
</evidence>
<dbReference type="Pfam" id="PF09656">
    <property type="entry name" value="PGPGW"/>
    <property type="match status" value="1"/>
</dbReference>
<accession>A0AAW8R6L0</accession>
<dbReference type="EMBL" id="JAVRIE010000006">
    <property type="protein sequence ID" value="MDT0583658.1"/>
    <property type="molecule type" value="Genomic_DNA"/>
</dbReference>
<keyword evidence="1" id="KW-1133">Transmembrane helix</keyword>